<dbReference type="EMBL" id="GG738848">
    <property type="protein sequence ID" value="EFC49177.1"/>
    <property type="molecule type" value="Genomic_DNA"/>
</dbReference>
<evidence type="ECO:0000313" key="4">
    <source>
        <dbReference type="EMBL" id="EFC49177.1"/>
    </source>
</evidence>
<feature type="non-terminal residue" evidence="4">
    <location>
        <position position="1"/>
    </location>
</feature>
<dbReference type="UniPathway" id="UPA00299"/>
<dbReference type="GeneID" id="8855179"/>
<reference evidence="4 5" key="1">
    <citation type="journal article" date="2010" name="Cell">
        <title>The genome of Naegleria gruberi illuminates early eukaryotic versatility.</title>
        <authorList>
            <person name="Fritz-Laylin L.K."/>
            <person name="Prochnik S.E."/>
            <person name="Ginger M.L."/>
            <person name="Dacks J.B."/>
            <person name="Carpenter M.L."/>
            <person name="Field M.C."/>
            <person name="Kuo A."/>
            <person name="Paredez A."/>
            <person name="Chapman J."/>
            <person name="Pham J."/>
            <person name="Shu S."/>
            <person name="Neupane R."/>
            <person name="Cipriano M."/>
            <person name="Mancuso J."/>
            <person name="Tu H."/>
            <person name="Salamov A."/>
            <person name="Lindquist E."/>
            <person name="Shapiro H."/>
            <person name="Lucas S."/>
            <person name="Grigoriev I.V."/>
            <person name="Cande W.Z."/>
            <person name="Fulton C."/>
            <person name="Rokhsar D.S."/>
            <person name="Dawson S.C."/>
        </authorList>
    </citation>
    <scope>NUCLEOTIDE SEQUENCE [LARGE SCALE GENOMIC DNA]</scope>
    <source>
        <strain evidence="4 5">NEG-M</strain>
    </source>
</reference>
<dbReference type="InterPro" id="IPR001830">
    <property type="entry name" value="Glyco_trans_20"/>
</dbReference>
<comment type="similarity">
    <text evidence="3">Belongs to the trehalose phosphatase family.</text>
</comment>
<dbReference type="GO" id="GO:0005992">
    <property type="term" value="P:trehalose biosynthetic process"/>
    <property type="evidence" value="ECO:0007669"/>
    <property type="project" value="UniProtKB-UniPathway"/>
</dbReference>
<evidence type="ECO:0000256" key="1">
    <source>
        <dbReference type="ARBA" id="ARBA00005409"/>
    </source>
</evidence>
<dbReference type="AlphaFoldDB" id="D2V1K4"/>
<feature type="non-terminal residue" evidence="4">
    <location>
        <position position="186"/>
    </location>
</feature>
<dbReference type="InterPro" id="IPR003337">
    <property type="entry name" value="Trehalose_PPase"/>
</dbReference>
<dbReference type="eggNOG" id="KOG1050">
    <property type="taxonomic scope" value="Eukaryota"/>
</dbReference>
<dbReference type="NCBIfam" id="TIGR00685">
    <property type="entry name" value="T6PP"/>
    <property type="match status" value="1"/>
</dbReference>
<dbReference type="SUPFAM" id="SSF56784">
    <property type="entry name" value="HAD-like"/>
    <property type="match status" value="1"/>
</dbReference>
<dbReference type="GO" id="GO:0003825">
    <property type="term" value="F:alpha,alpha-trehalose-phosphate synthase (UDP-forming) activity"/>
    <property type="evidence" value="ECO:0007669"/>
    <property type="project" value="TreeGrafter"/>
</dbReference>
<name>D2V1K4_NAEGR</name>
<dbReference type="VEuPathDB" id="AmoebaDB:NAEGRDRAFT_3372"/>
<dbReference type="KEGG" id="ngr:NAEGRDRAFT_3372"/>
<dbReference type="OMA" id="EWSANEL"/>
<comment type="cofactor">
    <cofactor evidence="3">
        <name>a divalent metal cation</name>
        <dbReference type="ChEBI" id="CHEBI:60240"/>
    </cofactor>
</comment>
<comment type="similarity">
    <text evidence="2">In the C-terminal section; belongs to the trehalose phosphatase family.</text>
</comment>
<protein>
    <recommendedName>
        <fullName evidence="3">Trehalose 6-phosphate phosphatase</fullName>
        <ecNumber evidence="3">3.1.3.12</ecNumber>
    </recommendedName>
</protein>
<comment type="function">
    <text evidence="3">Removes the phosphate from trehalose 6-phosphate to produce free trehalose.</text>
</comment>
<dbReference type="PANTHER" id="PTHR10788">
    <property type="entry name" value="TREHALOSE-6-PHOSPHATE SYNTHASE"/>
    <property type="match status" value="1"/>
</dbReference>
<dbReference type="EC" id="3.1.3.12" evidence="3"/>
<sequence>PSERLLQILENLTSDPNNMVYIITGRSEEQMTEFVGHVKGLGIACEHGFYCRHPNQIEFTTSLYNIDPESLAWIEMVKPILEHVTSRTPGSFTEVKNSSLVFHYRNADPDYGEWSANELKLHLEMSFNSQPLEIIRGRNKVIEIRPQSVSKGACTRKLIEKGDYSFIFCCGDDNTDESMFEEVERH</sequence>
<evidence type="ECO:0000256" key="2">
    <source>
        <dbReference type="ARBA" id="ARBA00006330"/>
    </source>
</evidence>
<gene>
    <name evidence="4" type="ORF">NAEGRDRAFT_3372</name>
</gene>
<comment type="catalytic activity">
    <reaction evidence="3">
        <text>alpha,alpha-trehalose 6-phosphate + H2O = alpha,alpha-trehalose + phosphate</text>
        <dbReference type="Rhea" id="RHEA:23420"/>
        <dbReference type="ChEBI" id="CHEBI:15377"/>
        <dbReference type="ChEBI" id="CHEBI:16551"/>
        <dbReference type="ChEBI" id="CHEBI:43474"/>
        <dbReference type="ChEBI" id="CHEBI:58429"/>
        <dbReference type="EC" id="3.1.3.12"/>
    </reaction>
</comment>
<evidence type="ECO:0000256" key="3">
    <source>
        <dbReference type="RuleBase" id="RU361117"/>
    </source>
</evidence>
<dbReference type="InterPro" id="IPR023214">
    <property type="entry name" value="HAD_sf"/>
</dbReference>
<keyword evidence="5" id="KW-1185">Reference proteome</keyword>
<dbReference type="InterPro" id="IPR006379">
    <property type="entry name" value="HAD-SF_hydro_IIB"/>
</dbReference>
<dbReference type="GO" id="GO:0004805">
    <property type="term" value="F:trehalose-phosphatase activity"/>
    <property type="evidence" value="ECO:0007669"/>
    <property type="project" value="UniProtKB-EC"/>
</dbReference>
<dbReference type="Gene3D" id="3.30.70.1020">
    <property type="entry name" value="Trehalose-6-phosphate phosphatase related protein, domain 2"/>
    <property type="match status" value="1"/>
</dbReference>
<dbReference type="InParanoid" id="D2V1K4"/>
<dbReference type="InterPro" id="IPR036412">
    <property type="entry name" value="HAD-like_sf"/>
</dbReference>
<keyword evidence="3" id="KW-0378">Hydrolase</keyword>
<comment type="similarity">
    <text evidence="1">In the N-terminal section; belongs to the glycosyltransferase 20 family.</text>
</comment>
<organism evidence="5">
    <name type="scientific">Naegleria gruberi</name>
    <name type="common">Amoeba</name>
    <dbReference type="NCBI Taxonomy" id="5762"/>
    <lineage>
        <taxon>Eukaryota</taxon>
        <taxon>Discoba</taxon>
        <taxon>Heterolobosea</taxon>
        <taxon>Tetramitia</taxon>
        <taxon>Eutetramitia</taxon>
        <taxon>Vahlkampfiidae</taxon>
        <taxon>Naegleria</taxon>
    </lineage>
</organism>
<dbReference type="Pfam" id="PF02358">
    <property type="entry name" value="Trehalose_PPase"/>
    <property type="match status" value="1"/>
</dbReference>
<dbReference type="NCBIfam" id="TIGR01484">
    <property type="entry name" value="HAD-SF-IIB"/>
    <property type="match status" value="1"/>
</dbReference>
<proteinExistence type="inferred from homology"/>
<comment type="pathway">
    <text evidence="3">Glycan biosynthesis; trehalose biosynthesis.</text>
</comment>
<dbReference type="GO" id="GO:0005829">
    <property type="term" value="C:cytosol"/>
    <property type="evidence" value="ECO:0007669"/>
    <property type="project" value="TreeGrafter"/>
</dbReference>
<dbReference type="PANTHER" id="PTHR10788:SF106">
    <property type="entry name" value="BCDNA.GH08860"/>
    <property type="match status" value="1"/>
</dbReference>
<dbReference type="Gene3D" id="3.40.50.1000">
    <property type="entry name" value="HAD superfamily/HAD-like"/>
    <property type="match status" value="1"/>
</dbReference>
<dbReference type="OrthoDB" id="755951at2759"/>
<accession>D2V1K4</accession>
<dbReference type="RefSeq" id="XP_002681921.1">
    <property type="nucleotide sequence ID" value="XM_002681875.1"/>
</dbReference>
<dbReference type="STRING" id="5762.D2V1K4"/>
<evidence type="ECO:0000313" key="5">
    <source>
        <dbReference type="Proteomes" id="UP000006671"/>
    </source>
</evidence>
<dbReference type="Proteomes" id="UP000006671">
    <property type="component" value="Unassembled WGS sequence"/>
</dbReference>